<feature type="site" description="Stabilizes the phosphoryl group" evidence="8">
    <location>
        <position position="65"/>
    </location>
</feature>
<dbReference type="GO" id="GO:0005975">
    <property type="term" value="P:carbohydrate metabolic process"/>
    <property type="evidence" value="ECO:0007669"/>
    <property type="project" value="InterPro"/>
</dbReference>
<dbReference type="InterPro" id="IPR023214">
    <property type="entry name" value="HAD_sf"/>
</dbReference>
<evidence type="ECO:0000256" key="8">
    <source>
        <dbReference type="PIRSR" id="PIRSR004682-3"/>
    </source>
</evidence>
<feature type="binding site" evidence="9">
    <location>
        <position position="48"/>
    </location>
    <ligand>
        <name>Zn(2+)</name>
        <dbReference type="ChEBI" id="CHEBI:29105"/>
    </ligand>
</feature>
<dbReference type="InterPro" id="IPR004446">
    <property type="entry name" value="Heptose_bisP_phosphatase"/>
</dbReference>
<comment type="subcellular location">
    <subcellularLocation>
        <location evidence="1">Cytoplasm</location>
    </subcellularLocation>
</comment>
<evidence type="ECO:0000256" key="1">
    <source>
        <dbReference type="ARBA" id="ARBA00004496"/>
    </source>
</evidence>
<dbReference type="PANTHER" id="PTHR42891:SF1">
    <property type="entry name" value="D-GLYCERO-BETA-D-MANNO-HEPTOSE-1,7-BISPHOSPHATE 7-PHOSPHATASE"/>
    <property type="match status" value="1"/>
</dbReference>
<dbReference type="EMBL" id="VBOU01000119">
    <property type="protein sequence ID" value="TMQ52038.1"/>
    <property type="molecule type" value="Genomic_DNA"/>
</dbReference>
<dbReference type="Proteomes" id="UP000319829">
    <property type="component" value="Unassembled WGS sequence"/>
</dbReference>
<dbReference type="PIRSF" id="PIRSF004682">
    <property type="entry name" value="GmhB"/>
    <property type="match status" value="1"/>
</dbReference>
<evidence type="ECO:0000313" key="10">
    <source>
        <dbReference type="EMBL" id="TMQ52038.1"/>
    </source>
</evidence>
<dbReference type="Gene3D" id="3.40.50.1000">
    <property type="entry name" value="HAD superfamily/HAD-like"/>
    <property type="match status" value="1"/>
</dbReference>
<dbReference type="GO" id="GO:0005737">
    <property type="term" value="C:cytoplasm"/>
    <property type="evidence" value="ECO:0007669"/>
    <property type="project" value="UniProtKB-SubCell"/>
</dbReference>
<gene>
    <name evidence="10" type="ORF">E6K74_12755</name>
</gene>
<comment type="similarity">
    <text evidence="2">Belongs to the GmhB family.</text>
</comment>
<feature type="site" description="Stabilizes the phosphoryl group" evidence="8">
    <location>
        <position position="7"/>
    </location>
</feature>
<dbReference type="AlphaFoldDB" id="A0A538SKY5"/>
<comment type="cofactor">
    <cofactor evidence="9">
        <name>Mg(2+)</name>
        <dbReference type="ChEBI" id="CHEBI:18420"/>
    </cofactor>
</comment>
<protein>
    <recommendedName>
        <fullName evidence="7">D,D-heptose 1,7-bisphosphate phosphatase</fullName>
    </recommendedName>
</protein>
<sequence length="150" mass="17036">YLAVVVTNQAGVARDYFEERIVHQANQRLVELLSREGAALDAIYYCPHHPREGESPYRRDCQCRKPRPGMLHQAAQDLEIDLGGSYMVGDGMVDVGAARAAGVVPILVLTGYGRGHYEHRRSRWTVQPEHIAEDLFDAAEWILQRKRRPE</sequence>
<dbReference type="PANTHER" id="PTHR42891">
    <property type="entry name" value="D-GLYCERO-BETA-D-MANNO-HEPTOSE-1,7-BISPHOSPHATE 7-PHOSPHATASE"/>
    <property type="match status" value="1"/>
</dbReference>
<dbReference type="GO" id="GO:0016791">
    <property type="term" value="F:phosphatase activity"/>
    <property type="evidence" value="ECO:0007669"/>
    <property type="project" value="InterPro"/>
</dbReference>
<evidence type="ECO:0000313" key="11">
    <source>
        <dbReference type="Proteomes" id="UP000319829"/>
    </source>
</evidence>
<reference evidence="10 11" key="1">
    <citation type="journal article" date="2019" name="Nat. Microbiol.">
        <title>Mediterranean grassland soil C-N compound turnover is dependent on rainfall and depth, and is mediated by genomically divergent microorganisms.</title>
        <authorList>
            <person name="Diamond S."/>
            <person name="Andeer P.F."/>
            <person name="Li Z."/>
            <person name="Crits-Christoph A."/>
            <person name="Burstein D."/>
            <person name="Anantharaman K."/>
            <person name="Lane K.R."/>
            <person name="Thomas B.C."/>
            <person name="Pan C."/>
            <person name="Northen T.R."/>
            <person name="Banfield J.F."/>
        </authorList>
    </citation>
    <scope>NUCLEOTIDE SEQUENCE [LARGE SCALE GENOMIC DNA]</scope>
    <source>
        <strain evidence="10">WS_4</strain>
    </source>
</reference>
<feature type="binding site" evidence="9">
    <location>
        <position position="90"/>
    </location>
    <ligand>
        <name>Mg(2+)</name>
        <dbReference type="ChEBI" id="CHEBI:18420"/>
    </ligand>
</feature>
<name>A0A538SKY5_UNCEI</name>
<keyword evidence="5 10" id="KW-0378">Hydrolase</keyword>
<feature type="binding site" evidence="9">
    <location>
        <position position="61"/>
    </location>
    <ligand>
        <name>Zn(2+)</name>
        <dbReference type="ChEBI" id="CHEBI:29105"/>
    </ligand>
</feature>
<evidence type="ECO:0000256" key="2">
    <source>
        <dbReference type="ARBA" id="ARBA00005628"/>
    </source>
</evidence>
<dbReference type="Pfam" id="PF13242">
    <property type="entry name" value="Hydrolase_like"/>
    <property type="match status" value="1"/>
</dbReference>
<evidence type="ECO:0000256" key="6">
    <source>
        <dbReference type="ARBA" id="ARBA00023277"/>
    </source>
</evidence>
<comment type="cofactor">
    <cofactor evidence="9">
        <name>Zn(2+)</name>
        <dbReference type="ChEBI" id="CHEBI:29105"/>
    </cofactor>
</comment>
<keyword evidence="6" id="KW-0119">Carbohydrate metabolism</keyword>
<evidence type="ECO:0000256" key="3">
    <source>
        <dbReference type="ARBA" id="ARBA00022490"/>
    </source>
</evidence>
<evidence type="ECO:0000256" key="5">
    <source>
        <dbReference type="ARBA" id="ARBA00022801"/>
    </source>
</evidence>
<keyword evidence="9" id="KW-0460">Magnesium</keyword>
<comment type="caution">
    <text evidence="10">The sequence shown here is derived from an EMBL/GenBank/DDBJ whole genome shotgun (WGS) entry which is preliminary data.</text>
</comment>
<feature type="site" description="Contributes to substrate recognition" evidence="8">
    <location>
        <position position="64"/>
    </location>
</feature>
<keyword evidence="9" id="KW-0862">Zinc</keyword>
<proteinExistence type="inferred from homology"/>
<keyword evidence="4 9" id="KW-0479">Metal-binding</keyword>
<keyword evidence="3" id="KW-0963">Cytoplasm</keyword>
<dbReference type="GO" id="GO:0046872">
    <property type="term" value="F:metal ion binding"/>
    <property type="evidence" value="ECO:0007669"/>
    <property type="project" value="UniProtKB-KW"/>
</dbReference>
<dbReference type="InterPro" id="IPR006549">
    <property type="entry name" value="HAD-SF_hydro_IIIA"/>
</dbReference>
<dbReference type="InterPro" id="IPR036412">
    <property type="entry name" value="HAD-like_sf"/>
</dbReference>
<evidence type="ECO:0000256" key="9">
    <source>
        <dbReference type="PIRSR" id="PIRSR004682-4"/>
    </source>
</evidence>
<organism evidence="10 11">
    <name type="scientific">Eiseniibacteriota bacterium</name>
    <dbReference type="NCBI Taxonomy" id="2212470"/>
    <lineage>
        <taxon>Bacteria</taxon>
        <taxon>Candidatus Eiseniibacteriota</taxon>
    </lineage>
</organism>
<feature type="binding site" evidence="9">
    <location>
        <position position="63"/>
    </location>
    <ligand>
        <name>Zn(2+)</name>
        <dbReference type="ChEBI" id="CHEBI:29105"/>
    </ligand>
</feature>
<dbReference type="InterPro" id="IPR006543">
    <property type="entry name" value="Histidinol-phos"/>
</dbReference>
<dbReference type="NCBIfam" id="TIGR01662">
    <property type="entry name" value="HAD-SF-IIIA"/>
    <property type="match status" value="1"/>
</dbReference>
<accession>A0A538SKY5</accession>
<feature type="non-terminal residue" evidence="10">
    <location>
        <position position="1"/>
    </location>
</feature>
<evidence type="ECO:0000256" key="7">
    <source>
        <dbReference type="ARBA" id="ARBA00031828"/>
    </source>
</evidence>
<evidence type="ECO:0000256" key="4">
    <source>
        <dbReference type="ARBA" id="ARBA00022723"/>
    </source>
</evidence>
<feature type="binding site" evidence="9">
    <location>
        <position position="46"/>
    </location>
    <ligand>
        <name>Zn(2+)</name>
        <dbReference type="ChEBI" id="CHEBI:29105"/>
    </ligand>
</feature>
<dbReference type="SUPFAM" id="SSF56784">
    <property type="entry name" value="HAD-like"/>
    <property type="match status" value="1"/>
</dbReference>
<dbReference type="NCBIfam" id="TIGR01656">
    <property type="entry name" value="Histidinol-ppas"/>
    <property type="match status" value="1"/>
</dbReference>